<dbReference type="InterPro" id="IPR005872">
    <property type="entry name" value="SUI1_arc_bac"/>
</dbReference>
<accession>A0A832TGY4</accession>
<dbReference type="GO" id="GO:0003743">
    <property type="term" value="F:translation initiation factor activity"/>
    <property type="evidence" value="ECO:0007669"/>
    <property type="project" value="UniProtKB-UniRule"/>
</dbReference>
<dbReference type="Proteomes" id="UP000619545">
    <property type="component" value="Unassembled WGS sequence"/>
</dbReference>
<dbReference type="GeneID" id="1476945"/>
<evidence type="ECO:0000256" key="3">
    <source>
        <dbReference type="ARBA" id="ARBA00022917"/>
    </source>
</evidence>
<dbReference type="InterPro" id="IPR022851">
    <property type="entry name" value="SUI1_arc"/>
</dbReference>
<dbReference type="CDD" id="cd11567">
    <property type="entry name" value="YciH_like"/>
    <property type="match status" value="1"/>
</dbReference>
<dbReference type="GO" id="GO:0001731">
    <property type="term" value="P:formation of translation preinitiation complex"/>
    <property type="evidence" value="ECO:0007669"/>
    <property type="project" value="UniProtKB-UniRule"/>
</dbReference>
<evidence type="ECO:0000313" key="8">
    <source>
        <dbReference type="Proteomes" id="UP000619545"/>
    </source>
</evidence>
<comment type="similarity">
    <text evidence="1 4 5">Belongs to the SUI1 family.</text>
</comment>
<dbReference type="InterPro" id="IPR050318">
    <property type="entry name" value="DENR/SUI1_TIF"/>
</dbReference>
<dbReference type="RefSeq" id="WP_011019212.1">
    <property type="nucleotide sequence ID" value="NZ_DUJS01000002.1"/>
</dbReference>
<sequence>MQEDDICPVCGLPKELCVCEEVSKETVEKIKIYTEQVRPGKVVTIIEGLDDAGIDLQELASKLKRECACGGTAKEGKIILQGDHRNKVREFLIKKEGFSEDAIEVT</sequence>
<evidence type="ECO:0000256" key="2">
    <source>
        <dbReference type="ARBA" id="ARBA00022845"/>
    </source>
</evidence>
<dbReference type="HAMAP" id="MF_00604">
    <property type="entry name" value="SUI1"/>
    <property type="match status" value="1"/>
</dbReference>
<dbReference type="InterPro" id="IPR036877">
    <property type="entry name" value="SUI1_dom_sf"/>
</dbReference>
<dbReference type="OMA" id="DSWIEIQ"/>
<dbReference type="GO" id="GO:0003729">
    <property type="term" value="F:mRNA binding"/>
    <property type="evidence" value="ECO:0007669"/>
    <property type="project" value="TreeGrafter"/>
</dbReference>
<comment type="caution">
    <text evidence="7">The sequence shown here is derived from an EMBL/GenBank/DDBJ whole genome shotgun (WGS) entry which is preliminary data.</text>
</comment>
<dbReference type="SUPFAM" id="SSF55159">
    <property type="entry name" value="eIF1-like"/>
    <property type="match status" value="1"/>
</dbReference>
<dbReference type="NCBIfam" id="NF002096">
    <property type="entry name" value="PRK00939.1"/>
    <property type="match status" value="1"/>
</dbReference>
<organism evidence="7 8">
    <name type="scientific">Methanopyrus kandleri</name>
    <dbReference type="NCBI Taxonomy" id="2320"/>
    <lineage>
        <taxon>Archaea</taxon>
        <taxon>Methanobacteriati</taxon>
        <taxon>Methanobacteriota</taxon>
        <taxon>Methanomada group</taxon>
        <taxon>Methanopyri</taxon>
        <taxon>Methanopyrales</taxon>
        <taxon>Methanopyraceae</taxon>
        <taxon>Methanopyrus</taxon>
    </lineage>
</organism>
<dbReference type="PIRSF" id="PIRSF037511">
    <property type="entry name" value="Transl_init_SUI1_pro"/>
    <property type="match status" value="1"/>
</dbReference>
<keyword evidence="2 4" id="KW-0810">Translation regulation</keyword>
<feature type="domain" description="SUI1" evidence="6">
    <location>
        <begin position="30"/>
        <end position="96"/>
    </location>
</feature>
<evidence type="ECO:0000313" key="7">
    <source>
        <dbReference type="EMBL" id="HII69928.1"/>
    </source>
</evidence>
<dbReference type="Pfam" id="PF01253">
    <property type="entry name" value="SUI1"/>
    <property type="match status" value="1"/>
</dbReference>
<dbReference type="GO" id="GO:0002188">
    <property type="term" value="P:translation reinitiation"/>
    <property type="evidence" value="ECO:0007669"/>
    <property type="project" value="UniProtKB-UniRule"/>
</dbReference>
<proteinExistence type="inferred from homology"/>
<gene>
    <name evidence="7" type="ORF">HA336_01680</name>
</gene>
<name>A0A832TGY4_9EURY</name>
<reference evidence="7" key="1">
    <citation type="journal article" date="2020" name="bioRxiv">
        <title>A rank-normalized archaeal taxonomy based on genome phylogeny resolves widespread incomplete and uneven classifications.</title>
        <authorList>
            <person name="Rinke C."/>
            <person name="Chuvochina M."/>
            <person name="Mussig A.J."/>
            <person name="Chaumeil P.-A."/>
            <person name="Waite D.W."/>
            <person name="Whitman W.B."/>
            <person name="Parks D.H."/>
            <person name="Hugenholtz P."/>
        </authorList>
    </citation>
    <scope>NUCLEOTIDE SEQUENCE</scope>
    <source>
        <strain evidence="7">UBA8853</strain>
    </source>
</reference>
<dbReference type="SMR" id="A0A832TGY4"/>
<evidence type="ECO:0000259" key="6">
    <source>
        <dbReference type="PROSITE" id="PS50296"/>
    </source>
</evidence>
<dbReference type="GO" id="GO:0006417">
    <property type="term" value="P:regulation of translation"/>
    <property type="evidence" value="ECO:0007669"/>
    <property type="project" value="UniProtKB-UniRule"/>
</dbReference>
<dbReference type="InterPro" id="IPR001950">
    <property type="entry name" value="SUI1"/>
</dbReference>
<evidence type="ECO:0000256" key="4">
    <source>
        <dbReference type="HAMAP-Rule" id="MF_00604"/>
    </source>
</evidence>
<dbReference type="PANTHER" id="PTHR12789:SF0">
    <property type="entry name" value="DENSITY-REGULATED PROTEIN"/>
    <property type="match status" value="1"/>
</dbReference>
<evidence type="ECO:0000256" key="5">
    <source>
        <dbReference type="PIRNR" id="PIRNR037511"/>
    </source>
</evidence>
<dbReference type="AlphaFoldDB" id="A0A832TGY4"/>
<keyword evidence="3 4" id="KW-0648">Protein biosynthesis</keyword>
<evidence type="ECO:0000256" key="1">
    <source>
        <dbReference type="ARBA" id="ARBA00005422"/>
    </source>
</evidence>
<dbReference type="PROSITE" id="PS50296">
    <property type="entry name" value="SUI1"/>
    <property type="match status" value="1"/>
</dbReference>
<dbReference type="PANTHER" id="PTHR12789">
    <property type="entry name" value="DENSITY-REGULATED PROTEIN HOMOLOG"/>
    <property type="match status" value="1"/>
</dbReference>
<dbReference type="Gene3D" id="3.30.780.10">
    <property type="entry name" value="SUI1-like domain"/>
    <property type="match status" value="1"/>
</dbReference>
<keyword evidence="7" id="KW-0396">Initiation factor</keyword>
<dbReference type="EMBL" id="DUJS01000002">
    <property type="protein sequence ID" value="HII69928.1"/>
    <property type="molecule type" value="Genomic_DNA"/>
</dbReference>
<protein>
    <recommendedName>
        <fullName evidence="4 5">Protein translation factor SUI1 homolog</fullName>
    </recommendedName>
</protein>